<reference evidence="2" key="1">
    <citation type="submission" date="2020-09" db="EMBL/GenBank/DDBJ databases">
        <title>A novel bacterium of genus Bacillus, isolated from South China Sea.</title>
        <authorList>
            <person name="Huang H."/>
            <person name="Mo K."/>
            <person name="Hu Y."/>
        </authorList>
    </citation>
    <scope>NUCLEOTIDE SEQUENCE</scope>
    <source>
        <strain evidence="2">IB182487</strain>
    </source>
</reference>
<evidence type="ECO:0000313" key="2">
    <source>
        <dbReference type="EMBL" id="MBD1381540.1"/>
    </source>
</evidence>
<keyword evidence="3" id="KW-1185">Reference proteome</keyword>
<dbReference type="Proteomes" id="UP000626844">
    <property type="component" value="Unassembled WGS sequence"/>
</dbReference>
<evidence type="ECO:0000259" key="1">
    <source>
        <dbReference type="Pfam" id="PF07905"/>
    </source>
</evidence>
<comment type="caution">
    <text evidence="2">The sequence shown here is derived from an EMBL/GenBank/DDBJ whole genome shotgun (WGS) entry which is preliminary data.</text>
</comment>
<proteinExistence type="predicted"/>
<evidence type="ECO:0000313" key="3">
    <source>
        <dbReference type="Proteomes" id="UP000626844"/>
    </source>
</evidence>
<gene>
    <name evidence="2" type="ORF">IC621_14975</name>
</gene>
<name>A0A926NIT6_9BACI</name>
<organism evidence="2 3">
    <name type="scientific">Metabacillus arenae</name>
    <dbReference type="NCBI Taxonomy" id="2771434"/>
    <lineage>
        <taxon>Bacteria</taxon>
        <taxon>Bacillati</taxon>
        <taxon>Bacillota</taxon>
        <taxon>Bacilli</taxon>
        <taxon>Bacillales</taxon>
        <taxon>Bacillaceae</taxon>
        <taxon>Metabacillus</taxon>
    </lineage>
</organism>
<feature type="domain" description="Purine catabolism PurC-like" evidence="1">
    <location>
        <begin position="2"/>
        <end position="48"/>
    </location>
</feature>
<dbReference type="InterPro" id="IPR012914">
    <property type="entry name" value="PucR_dom"/>
</dbReference>
<dbReference type="EMBL" id="JACXAI010000019">
    <property type="protein sequence ID" value="MBD1381540.1"/>
    <property type="molecule type" value="Genomic_DNA"/>
</dbReference>
<sequence>MLCIELGSYVSTIPQEVINLADTHNFPIIVFSKEVRFIDIMVNVCLYIFVTS</sequence>
<protein>
    <submittedName>
        <fullName evidence="2">PucR family transcriptional regulator ligand-binding domain-containing protein</fullName>
    </submittedName>
</protein>
<dbReference type="Pfam" id="PF07905">
    <property type="entry name" value="PucR"/>
    <property type="match status" value="1"/>
</dbReference>
<dbReference type="AlphaFoldDB" id="A0A926NIT6"/>
<accession>A0A926NIT6</accession>